<feature type="domain" description="SprT-like" evidence="2">
    <location>
        <begin position="917"/>
        <end position="1071"/>
    </location>
</feature>
<sequence length="1139" mass="127053">MSSREKLGRNVMRKRSKTNTVLSREADSESHDMLEAGSSVLYVKTPDQSQRKIRSKIRPQVFNFSDESDNEEDQENLPPNFVKNSLKDKRNGSSLSGSLHKGLHTEALHRHLKEENTVESLKSRSTKVQSDISDLEWENLRDISHHPKSPLLSGKKKLFREDAKSLFHSTPKERKVRTSHMNLLLLKNCSQSKCPVSDGNGSSVRSSPTVKNIERQQSFDSSGELESSQGDYVEVKDSSAQTSFQLVTLCEMLREQSDCQKRPITEMNDSGTHCAQGQEDDLLSDVDVNENTRNQKFLLQPDCADKSSNSDLSAGDADGSPRAQNSVSESSGDRSDHVSNSSSSVEARQKSSQSLQSFVEVQDASVQVELVCLTEGSLRGQSIDIVDNDQSETAKISLHEREPLTSLETSQERNSVDIQHSDENGSPMSDPNNSLYVTALEPKTVISEHKSDDYNIQSVDFKTEVSFDTDRSLFTVEDKNALTSVLVANTDSDSSEVDERNDQVEAKIEASYCESSSEVDEKNDQAMVKMKASHCGNSSGSHSEEGIESPRKRKDRPKGKRSSNEGSPGLWSDTVDVSDKNPNNVSSSVGKDDFTGAVESAADTACDGDVDIARSDEPASPSKEDCSVTELSARLQATNISSHRRRKYSDSSDDDDAFENFLLKMKAPVETEDKEHLKGSLGDFIAADDEALSGEDLTGSESSDDEMFYVRTDNIIDSKKRRKSFSPLQEEDSLDERPAAVRSNPTFVLSSDDDNLLDDCTVGAARGDDSSETTKSQVPKSKAASKSSDSFHSADNRVPQTPQLKSCGRARCSDDEDDDDFKTPFITPLRPVKPVQAWERPFETPADDHRRTTKLSDLQGQMNCPMTVSRLSRPSRRSNIGLDDDAVFLKSLSEHYPDYKRHPEALRYIKHFKEKRADLTQRLFGIYNKSIFKEQLPANLQIEWSTLYRKTAGTFCYRRSPEVEAKITLSVKVCDRAERVRDTLAHELCHAAVRLINGVKESHGPVWRAWAQRINRAFPFMPVIARCHDYVIATKYTYKCTKCNYRIGRHSKSLDIDKKVCGHCLGKFEVFLTRDLNNSERGGGGGTPSTPHTPRTPNKFALFVKKGYADVKKKDSSLKHADVMKILSQQFSEKTKISE</sequence>
<dbReference type="GO" id="GO:0005634">
    <property type="term" value="C:nucleus"/>
    <property type="evidence" value="ECO:0007669"/>
    <property type="project" value="TreeGrafter"/>
</dbReference>
<protein>
    <submittedName>
        <fullName evidence="3">Acidic repeat-containing protein</fullName>
    </submittedName>
</protein>
<feature type="compositionally biased region" description="Acidic residues" evidence="1">
    <location>
        <begin position="66"/>
        <end position="75"/>
    </location>
</feature>
<dbReference type="PANTHER" id="PTHR23099:SF0">
    <property type="entry name" value="GERM CELL NUCLEAR ACIDIC PROTEIN"/>
    <property type="match status" value="1"/>
</dbReference>
<dbReference type="Proteomes" id="UP000735302">
    <property type="component" value="Unassembled WGS sequence"/>
</dbReference>
<feature type="region of interest" description="Disordered" evidence="1">
    <location>
        <begin position="508"/>
        <end position="630"/>
    </location>
</feature>
<dbReference type="SMART" id="SM00731">
    <property type="entry name" value="SprT"/>
    <property type="match status" value="1"/>
</dbReference>
<dbReference type="AlphaFoldDB" id="A0AAV4DUJ3"/>
<organism evidence="3 4">
    <name type="scientific">Plakobranchus ocellatus</name>
    <dbReference type="NCBI Taxonomy" id="259542"/>
    <lineage>
        <taxon>Eukaryota</taxon>
        <taxon>Metazoa</taxon>
        <taxon>Spiralia</taxon>
        <taxon>Lophotrochozoa</taxon>
        <taxon>Mollusca</taxon>
        <taxon>Gastropoda</taxon>
        <taxon>Heterobranchia</taxon>
        <taxon>Euthyneura</taxon>
        <taxon>Panpulmonata</taxon>
        <taxon>Sacoglossa</taxon>
        <taxon>Placobranchoidea</taxon>
        <taxon>Plakobranchidae</taxon>
        <taxon>Plakobranchus</taxon>
    </lineage>
</organism>
<accession>A0AAV4DUJ3</accession>
<dbReference type="EMBL" id="BLXT01008339">
    <property type="protein sequence ID" value="GFO47576.1"/>
    <property type="molecule type" value="Genomic_DNA"/>
</dbReference>
<feature type="compositionally biased region" description="Basic residues" evidence="1">
    <location>
        <begin position="551"/>
        <end position="561"/>
    </location>
</feature>
<feature type="compositionally biased region" description="Polar residues" evidence="1">
    <location>
        <begin position="424"/>
        <end position="434"/>
    </location>
</feature>
<comment type="caution">
    <text evidence="3">The sequence shown here is derived from an EMBL/GenBank/DDBJ whole genome shotgun (WGS) entry which is preliminary data.</text>
</comment>
<name>A0AAV4DUJ3_9GAST</name>
<evidence type="ECO:0000313" key="4">
    <source>
        <dbReference type="Proteomes" id="UP000735302"/>
    </source>
</evidence>
<dbReference type="InterPro" id="IPR006640">
    <property type="entry name" value="SprT-like_domain"/>
</dbReference>
<proteinExistence type="predicted"/>
<feature type="compositionally biased region" description="Polar residues" evidence="1">
    <location>
        <begin position="193"/>
        <end position="230"/>
    </location>
</feature>
<evidence type="ECO:0000313" key="3">
    <source>
        <dbReference type="EMBL" id="GFO47576.1"/>
    </source>
</evidence>
<feature type="compositionally biased region" description="Basic and acidic residues" evidence="1">
    <location>
        <begin position="611"/>
        <end position="626"/>
    </location>
</feature>
<feature type="region of interest" description="Disordered" evidence="1">
    <location>
        <begin position="294"/>
        <end position="349"/>
    </location>
</feature>
<feature type="compositionally biased region" description="Low complexity" evidence="1">
    <location>
        <begin position="775"/>
        <end position="793"/>
    </location>
</feature>
<gene>
    <name evidence="3" type="ORF">PoB_007408100</name>
</gene>
<reference evidence="3 4" key="1">
    <citation type="journal article" date="2021" name="Elife">
        <title>Chloroplast acquisition without the gene transfer in kleptoplastic sea slugs, Plakobranchus ocellatus.</title>
        <authorList>
            <person name="Maeda T."/>
            <person name="Takahashi S."/>
            <person name="Yoshida T."/>
            <person name="Shimamura S."/>
            <person name="Takaki Y."/>
            <person name="Nagai Y."/>
            <person name="Toyoda A."/>
            <person name="Suzuki Y."/>
            <person name="Arimoto A."/>
            <person name="Ishii H."/>
            <person name="Satoh N."/>
            <person name="Nishiyama T."/>
            <person name="Hasebe M."/>
            <person name="Maruyama T."/>
            <person name="Minagawa J."/>
            <person name="Obokata J."/>
            <person name="Shigenobu S."/>
        </authorList>
    </citation>
    <scope>NUCLEOTIDE SEQUENCE [LARGE SCALE GENOMIC DNA]</scope>
</reference>
<keyword evidence="4" id="KW-1185">Reference proteome</keyword>
<dbReference type="GO" id="GO:0006974">
    <property type="term" value="P:DNA damage response"/>
    <property type="evidence" value="ECO:0007669"/>
    <property type="project" value="UniProtKB-ARBA"/>
</dbReference>
<evidence type="ECO:0000256" key="1">
    <source>
        <dbReference type="SAM" id="MobiDB-lite"/>
    </source>
</evidence>
<evidence type="ECO:0000259" key="2">
    <source>
        <dbReference type="SMART" id="SM00731"/>
    </source>
</evidence>
<dbReference type="Pfam" id="PF10263">
    <property type="entry name" value="SprT-like"/>
    <property type="match status" value="1"/>
</dbReference>
<feature type="region of interest" description="Disordered" evidence="1">
    <location>
        <begin position="720"/>
        <end position="826"/>
    </location>
</feature>
<dbReference type="PANTHER" id="PTHR23099">
    <property type="entry name" value="TRANSCRIPTIONAL REGULATOR"/>
    <property type="match status" value="1"/>
</dbReference>
<feature type="region of interest" description="Disordered" evidence="1">
    <location>
        <begin position="1"/>
        <end position="99"/>
    </location>
</feature>
<feature type="compositionally biased region" description="Basic and acidic residues" evidence="1">
    <location>
        <begin position="410"/>
        <end position="423"/>
    </location>
</feature>
<feature type="compositionally biased region" description="Polar residues" evidence="1">
    <location>
        <begin position="580"/>
        <end position="589"/>
    </location>
</feature>
<feature type="region of interest" description="Disordered" evidence="1">
    <location>
        <begin position="394"/>
        <end position="434"/>
    </location>
</feature>
<feature type="compositionally biased region" description="Basic and acidic residues" evidence="1">
    <location>
        <begin position="24"/>
        <end position="34"/>
    </location>
</feature>
<feature type="region of interest" description="Disordered" evidence="1">
    <location>
        <begin position="193"/>
        <end position="232"/>
    </location>
</feature>